<name>A0A0D3IZM8_EMIH1</name>
<dbReference type="GO" id="GO:0005737">
    <property type="term" value="C:cytoplasm"/>
    <property type="evidence" value="ECO:0007669"/>
    <property type="project" value="TreeGrafter"/>
</dbReference>
<dbReference type="PaxDb" id="2903-EOD16713"/>
<reference evidence="4" key="1">
    <citation type="journal article" date="2013" name="Nature">
        <title>Pan genome of the phytoplankton Emiliania underpins its global distribution.</title>
        <authorList>
            <person name="Read B.A."/>
            <person name="Kegel J."/>
            <person name="Klute M.J."/>
            <person name="Kuo A."/>
            <person name="Lefebvre S.C."/>
            <person name="Maumus F."/>
            <person name="Mayer C."/>
            <person name="Miller J."/>
            <person name="Monier A."/>
            <person name="Salamov A."/>
            <person name="Young J."/>
            <person name="Aguilar M."/>
            <person name="Claverie J.M."/>
            <person name="Frickenhaus S."/>
            <person name="Gonzalez K."/>
            <person name="Herman E.K."/>
            <person name="Lin Y.C."/>
            <person name="Napier J."/>
            <person name="Ogata H."/>
            <person name="Sarno A.F."/>
            <person name="Shmutz J."/>
            <person name="Schroeder D."/>
            <person name="de Vargas C."/>
            <person name="Verret F."/>
            <person name="von Dassow P."/>
            <person name="Valentin K."/>
            <person name="Van de Peer Y."/>
            <person name="Wheeler G."/>
            <person name="Dacks J.B."/>
            <person name="Delwiche C.F."/>
            <person name="Dyhrman S.T."/>
            <person name="Glockner G."/>
            <person name="John U."/>
            <person name="Richards T."/>
            <person name="Worden A.Z."/>
            <person name="Zhang X."/>
            <person name="Grigoriev I.V."/>
            <person name="Allen A.E."/>
            <person name="Bidle K."/>
            <person name="Borodovsky M."/>
            <person name="Bowler C."/>
            <person name="Brownlee C."/>
            <person name="Cock J.M."/>
            <person name="Elias M."/>
            <person name="Gladyshev V.N."/>
            <person name="Groth M."/>
            <person name="Guda C."/>
            <person name="Hadaegh A."/>
            <person name="Iglesias-Rodriguez M.D."/>
            <person name="Jenkins J."/>
            <person name="Jones B.M."/>
            <person name="Lawson T."/>
            <person name="Leese F."/>
            <person name="Lindquist E."/>
            <person name="Lobanov A."/>
            <person name="Lomsadze A."/>
            <person name="Malik S.B."/>
            <person name="Marsh M.E."/>
            <person name="Mackinder L."/>
            <person name="Mock T."/>
            <person name="Mueller-Roeber B."/>
            <person name="Pagarete A."/>
            <person name="Parker M."/>
            <person name="Probert I."/>
            <person name="Quesneville H."/>
            <person name="Raines C."/>
            <person name="Rensing S.A."/>
            <person name="Riano-Pachon D.M."/>
            <person name="Richier S."/>
            <person name="Rokitta S."/>
            <person name="Shiraiwa Y."/>
            <person name="Soanes D.M."/>
            <person name="van der Giezen M."/>
            <person name="Wahlund T.M."/>
            <person name="Williams B."/>
            <person name="Wilson W."/>
            <person name="Wolfe G."/>
            <person name="Wurch L.L."/>
        </authorList>
    </citation>
    <scope>NUCLEOTIDE SEQUENCE</scope>
</reference>
<dbReference type="InterPro" id="IPR036869">
    <property type="entry name" value="J_dom_sf"/>
</dbReference>
<dbReference type="GO" id="GO:0044183">
    <property type="term" value="F:protein folding chaperone"/>
    <property type="evidence" value="ECO:0007669"/>
    <property type="project" value="TreeGrafter"/>
</dbReference>
<dbReference type="CDD" id="cd06257">
    <property type="entry name" value="DnaJ"/>
    <property type="match status" value="1"/>
</dbReference>
<dbReference type="KEGG" id="ehx:EMIHUDRAFT_48584"/>
<dbReference type="FunFam" id="1.10.287.110:FF:000034">
    <property type="entry name" value="Chaperone protein DnaJ"/>
    <property type="match status" value="1"/>
</dbReference>
<reference evidence="3" key="2">
    <citation type="submission" date="2024-10" db="UniProtKB">
        <authorList>
            <consortium name="EnsemblProtists"/>
        </authorList>
    </citation>
    <scope>IDENTIFICATION</scope>
</reference>
<dbReference type="EnsemblProtists" id="EOD36301">
    <property type="protein sequence ID" value="EOD36301"/>
    <property type="gene ID" value="EMIHUDRAFT_48583"/>
</dbReference>
<keyword evidence="4" id="KW-1185">Reference proteome</keyword>
<accession>A0A0D3IZM8</accession>
<dbReference type="RefSeq" id="XP_005788730.1">
    <property type="nucleotide sequence ID" value="XM_005788673.1"/>
</dbReference>
<dbReference type="PANTHER" id="PTHR43948:SF10">
    <property type="entry name" value="MRJ, ISOFORM E"/>
    <property type="match status" value="1"/>
</dbReference>
<dbReference type="PRINTS" id="PR00625">
    <property type="entry name" value="JDOMAIN"/>
</dbReference>
<dbReference type="PANTHER" id="PTHR43948">
    <property type="entry name" value="DNAJ HOMOLOG SUBFAMILY B"/>
    <property type="match status" value="1"/>
</dbReference>
<sequence length="107" mass="11805">DYYKVLGVPRSADAKKIKKAYRKLALEWHPDKNPDKTEEAEAKFREITEAYTVLTDDEKRRVYDQFGEAGLKGEAGSGGPGFGGGAGMNVDPREIFKQFFGGADPFG</sequence>
<dbReference type="eggNOG" id="KOG0714">
    <property type="taxonomic scope" value="Eukaryota"/>
</dbReference>
<dbReference type="GeneID" id="17281572"/>
<dbReference type="Gene3D" id="1.10.287.110">
    <property type="entry name" value="DnaJ domain"/>
    <property type="match status" value="1"/>
</dbReference>
<dbReference type="STRING" id="2903.R1FL28"/>
<evidence type="ECO:0000256" key="1">
    <source>
        <dbReference type="ARBA" id="ARBA00023186"/>
    </source>
</evidence>
<dbReference type="KEGG" id="ehx:EMIHUDRAFT_48583"/>
<dbReference type="SMART" id="SM00271">
    <property type="entry name" value="DnaJ"/>
    <property type="match status" value="1"/>
</dbReference>
<evidence type="ECO:0000259" key="2">
    <source>
        <dbReference type="PROSITE" id="PS50076"/>
    </source>
</evidence>
<evidence type="ECO:0000313" key="3">
    <source>
        <dbReference type="EnsemblProtists" id="EOD16713"/>
    </source>
</evidence>
<dbReference type="OMA" id="ICSSERM"/>
<evidence type="ECO:0000313" key="4">
    <source>
        <dbReference type="Proteomes" id="UP000013827"/>
    </source>
</evidence>
<feature type="domain" description="J" evidence="2">
    <location>
        <begin position="1"/>
        <end position="67"/>
    </location>
</feature>
<dbReference type="GO" id="GO:0051087">
    <property type="term" value="F:protein-folding chaperone binding"/>
    <property type="evidence" value="ECO:0007669"/>
    <property type="project" value="TreeGrafter"/>
</dbReference>
<proteinExistence type="predicted"/>
<dbReference type="GO" id="GO:0051082">
    <property type="term" value="F:unfolded protein binding"/>
    <property type="evidence" value="ECO:0007669"/>
    <property type="project" value="TreeGrafter"/>
</dbReference>
<dbReference type="GO" id="GO:0005634">
    <property type="term" value="C:nucleus"/>
    <property type="evidence" value="ECO:0007669"/>
    <property type="project" value="TreeGrafter"/>
</dbReference>
<dbReference type="HOGENOM" id="CLU_017633_12_3_1"/>
<protein>
    <recommendedName>
        <fullName evidence="2">J domain-containing protein</fullName>
    </recommendedName>
</protein>
<dbReference type="EnsemblProtists" id="EOD16713">
    <property type="protein sequence ID" value="EOD16713"/>
    <property type="gene ID" value="EMIHUDRAFT_48584"/>
</dbReference>
<dbReference type="InterPro" id="IPR001623">
    <property type="entry name" value="DnaJ_domain"/>
</dbReference>
<keyword evidence="1" id="KW-0143">Chaperone</keyword>
<dbReference type="GeneID" id="17262854"/>
<dbReference type="Proteomes" id="UP000013827">
    <property type="component" value="Unassembled WGS sequence"/>
</dbReference>
<dbReference type="Pfam" id="PF00226">
    <property type="entry name" value="DnaJ"/>
    <property type="match status" value="1"/>
</dbReference>
<dbReference type="AlphaFoldDB" id="A0A0D3IZM8"/>
<organism evidence="3 4">
    <name type="scientific">Emiliania huxleyi (strain CCMP1516)</name>
    <dbReference type="NCBI Taxonomy" id="280463"/>
    <lineage>
        <taxon>Eukaryota</taxon>
        <taxon>Haptista</taxon>
        <taxon>Haptophyta</taxon>
        <taxon>Prymnesiophyceae</taxon>
        <taxon>Isochrysidales</taxon>
        <taxon>Noelaerhabdaceae</taxon>
        <taxon>Emiliania</taxon>
    </lineage>
</organism>
<dbReference type="SUPFAM" id="SSF46565">
    <property type="entry name" value="Chaperone J-domain"/>
    <property type="match status" value="1"/>
</dbReference>
<dbReference type="RefSeq" id="XP_005769142.1">
    <property type="nucleotide sequence ID" value="XM_005769085.1"/>
</dbReference>
<dbReference type="PROSITE" id="PS50076">
    <property type="entry name" value="DNAJ_2"/>
    <property type="match status" value="1"/>
</dbReference>